<dbReference type="Proteomes" id="UP001485043">
    <property type="component" value="Unassembled WGS sequence"/>
</dbReference>
<protein>
    <submittedName>
        <fullName evidence="2">Uncharacterized protein</fullName>
    </submittedName>
</protein>
<dbReference type="AlphaFoldDB" id="A0AAW1SN45"/>
<evidence type="ECO:0000256" key="1">
    <source>
        <dbReference type="SAM" id="MobiDB-lite"/>
    </source>
</evidence>
<evidence type="ECO:0000313" key="2">
    <source>
        <dbReference type="EMBL" id="KAK9848555.1"/>
    </source>
</evidence>
<feature type="compositionally biased region" description="Polar residues" evidence="1">
    <location>
        <begin position="116"/>
        <end position="129"/>
    </location>
</feature>
<keyword evidence="3" id="KW-1185">Reference proteome</keyword>
<proteinExistence type="predicted"/>
<accession>A0AAW1SN45</accession>
<feature type="region of interest" description="Disordered" evidence="1">
    <location>
        <begin position="87"/>
        <end position="129"/>
    </location>
</feature>
<organism evidence="2 3">
    <name type="scientific">Apatococcus fuscideae</name>
    <dbReference type="NCBI Taxonomy" id="2026836"/>
    <lineage>
        <taxon>Eukaryota</taxon>
        <taxon>Viridiplantae</taxon>
        <taxon>Chlorophyta</taxon>
        <taxon>core chlorophytes</taxon>
        <taxon>Trebouxiophyceae</taxon>
        <taxon>Chlorellales</taxon>
        <taxon>Chlorellaceae</taxon>
        <taxon>Apatococcus</taxon>
    </lineage>
</organism>
<feature type="compositionally biased region" description="Low complexity" evidence="1">
    <location>
        <begin position="37"/>
        <end position="57"/>
    </location>
</feature>
<reference evidence="2 3" key="1">
    <citation type="journal article" date="2024" name="Nat. Commun.">
        <title>Phylogenomics reveals the evolutionary origins of lichenization in chlorophyte algae.</title>
        <authorList>
            <person name="Puginier C."/>
            <person name="Libourel C."/>
            <person name="Otte J."/>
            <person name="Skaloud P."/>
            <person name="Haon M."/>
            <person name="Grisel S."/>
            <person name="Petersen M."/>
            <person name="Berrin J.G."/>
            <person name="Delaux P.M."/>
            <person name="Dal Grande F."/>
            <person name="Keller J."/>
        </authorList>
    </citation>
    <scope>NUCLEOTIDE SEQUENCE [LARGE SCALE GENOMIC DNA]</scope>
    <source>
        <strain evidence="2 3">SAG 2523</strain>
    </source>
</reference>
<feature type="region of interest" description="Disordered" evidence="1">
    <location>
        <begin position="30"/>
        <end position="67"/>
    </location>
</feature>
<sequence length="129" mass="12811">MLSGATPAAQHVPALTPQSLSIVQGAETAATLSGRKPVAQQAVQQSAPQGAGTSHAGAGHGECLGCTGSAGAAEIELQGIEFPGEAPDIRIDIGHSTVPSAGWGARDPAADDASFAQGQENEQTPLLHP</sequence>
<gene>
    <name evidence="2" type="ORF">WJX84_008722</name>
</gene>
<dbReference type="EMBL" id="JALJOV010001393">
    <property type="protein sequence ID" value="KAK9848555.1"/>
    <property type="molecule type" value="Genomic_DNA"/>
</dbReference>
<evidence type="ECO:0000313" key="3">
    <source>
        <dbReference type="Proteomes" id="UP001485043"/>
    </source>
</evidence>
<comment type="caution">
    <text evidence="2">The sequence shown here is derived from an EMBL/GenBank/DDBJ whole genome shotgun (WGS) entry which is preliminary data.</text>
</comment>
<name>A0AAW1SN45_9CHLO</name>